<protein>
    <submittedName>
        <fullName evidence="1">Uncharacterized protein</fullName>
    </submittedName>
</protein>
<dbReference type="Proteomes" id="UP001500326">
    <property type="component" value="Unassembled WGS sequence"/>
</dbReference>
<keyword evidence="2" id="KW-1185">Reference proteome</keyword>
<organism evidence="1 2">
    <name type="scientific">Microbacterium pumilum</name>
    <dbReference type="NCBI Taxonomy" id="344165"/>
    <lineage>
        <taxon>Bacteria</taxon>
        <taxon>Bacillati</taxon>
        <taxon>Actinomycetota</taxon>
        <taxon>Actinomycetes</taxon>
        <taxon>Micrococcales</taxon>
        <taxon>Microbacteriaceae</taxon>
        <taxon>Microbacterium</taxon>
    </lineage>
</organism>
<name>A0ABN2T104_9MICO</name>
<dbReference type="RefSeq" id="WP_344065669.1">
    <property type="nucleotide sequence ID" value="NZ_BAAAOH010000001.1"/>
</dbReference>
<reference evidence="1 2" key="1">
    <citation type="journal article" date="2019" name="Int. J. Syst. Evol. Microbiol.">
        <title>The Global Catalogue of Microorganisms (GCM) 10K type strain sequencing project: providing services to taxonomists for standard genome sequencing and annotation.</title>
        <authorList>
            <consortium name="The Broad Institute Genomics Platform"/>
            <consortium name="The Broad Institute Genome Sequencing Center for Infectious Disease"/>
            <person name="Wu L."/>
            <person name="Ma J."/>
        </authorList>
    </citation>
    <scope>NUCLEOTIDE SEQUENCE [LARGE SCALE GENOMIC DNA]</scope>
    <source>
        <strain evidence="1 2">JCM 14902</strain>
    </source>
</reference>
<comment type="caution">
    <text evidence="1">The sequence shown here is derived from an EMBL/GenBank/DDBJ whole genome shotgun (WGS) entry which is preliminary data.</text>
</comment>
<evidence type="ECO:0000313" key="1">
    <source>
        <dbReference type="EMBL" id="GAA1996360.1"/>
    </source>
</evidence>
<gene>
    <name evidence="1" type="ORF">GCM10009777_36470</name>
</gene>
<sequence>MALPQDQFDELLHRTALASLFYYPEIGVDDSDYNLQNDVTYCIEPVIALDVTDLENVRAAVGRVITNPSAHRAELIELIVQLAPEPPEE</sequence>
<evidence type="ECO:0000313" key="2">
    <source>
        <dbReference type="Proteomes" id="UP001500326"/>
    </source>
</evidence>
<dbReference type="EMBL" id="BAAAOH010000001">
    <property type="protein sequence ID" value="GAA1996360.1"/>
    <property type="molecule type" value="Genomic_DNA"/>
</dbReference>
<accession>A0ABN2T104</accession>
<proteinExistence type="predicted"/>